<dbReference type="InterPro" id="IPR013760">
    <property type="entry name" value="Topo_IIA-like_dom_sf"/>
</dbReference>
<dbReference type="GO" id="GO:0005524">
    <property type="term" value="F:ATP binding"/>
    <property type="evidence" value="ECO:0007669"/>
    <property type="project" value="InterPro"/>
</dbReference>
<dbReference type="AlphaFoldDB" id="A0A1S2VMN7"/>
<organism evidence="9 10">
    <name type="scientific">Arsenicibacter rosenii</name>
    <dbReference type="NCBI Taxonomy" id="1750698"/>
    <lineage>
        <taxon>Bacteria</taxon>
        <taxon>Pseudomonadati</taxon>
        <taxon>Bacteroidota</taxon>
        <taxon>Cytophagia</taxon>
        <taxon>Cytophagales</taxon>
        <taxon>Spirosomataceae</taxon>
        <taxon>Arsenicibacter</taxon>
    </lineage>
</organism>
<gene>
    <name evidence="9" type="ORF">BLX24_10835</name>
</gene>
<keyword evidence="10" id="KW-1185">Reference proteome</keyword>
<dbReference type="Gene3D" id="1.10.268.10">
    <property type="entry name" value="Topoisomerase, domain 3"/>
    <property type="match status" value="1"/>
</dbReference>
<protein>
    <submittedName>
        <fullName evidence="9">DNA topoisomerase IV</fullName>
    </submittedName>
</protein>
<dbReference type="InterPro" id="IPR013758">
    <property type="entry name" value="Topo_IIA_A/C_ab"/>
</dbReference>
<feature type="region of interest" description="Disordered" evidence="7">
    <location>
        <begin position="1"/>
        <end position="25"/>
    </location>
</feature>
<evidence type="ECO:0000256" key="4">
    <source>
        <dbReference type="ARBA" id="ARBA00023125"/>
    </source>
</evidence>
<comment type="caution">
    <text evidence="9">The sequence shown here is derived from an EMBL/GenBank/DDBJ whole genome shotgun (WGS) entry which is preliminary data.</text>
</comment>
<evidence type="ECO:0000256" key="6">
    <source>
        <dbReference type="PROSITE-ProRule" id="PRU01384"/>
    </source>
</evidence>
<dbReference type="InterPro" id="IPR002205">
    <property type="entry name" value="Topo_IIA_dom_A"/>
</dbReference>
<dbReference type="GO" id="GO:0006265">
    <property type="term" value="P:DNA topological change"/>
    <property type="evidence" value="ECO:0007669"/>
    <property type="project" value="UniProtKB-UniRule"/>
</dbReference>
<sequence>MMNEHEHQEPLDHEQTANTEQQPEEVLHEQTVVSGLYENWFLEYASYVILERAVPAVEDGLKPVQRRILHALNEMDDGRFNKVANVIGQTMQYHPHGDASINEAIVTMGQKSLVFDTQGNWGDIRTGDGAAAPRYIEVRLSKFGADVVFNPQTTEWQLSYDGRKKEPVTLPVKFPLLLAMGVEGIAVGLSTKILPHNFNELIDASIQLLKDKPVVLYPDFLTGGLVDVSNYNDGHRGGKVRIRARIEEFDKKTLIIREIPFGTTTTSVKDSIIKANDDGKIKIKKVEDLTSKDVEIHVHLAPGVSPDITIDALYAFTECEVSVSPNACVIIGEKPHFVSVLDILRINTKQTVSLLQRELEIRRNELKERLLYSSLEKIFIEKRIYRKIEECETFEAVIETIDKALKPYKKEFYREITEDDIIRLTEIKIKRISKYDGFKADELMRRLQEELAETEDHLANIIRYTIAYFRELQKKYGKGRERRTEIRAFNTIAASIVAAANQKLYVDREGGFIGYGLKKDEFVSDCSDIDDVIIFRRDGKCLVTKVQEKVFVGKDIIYCAVFKKNDERKIYNLAYLDAKSGISMVKRFPITAVTRDREYDLTMGNPKSKVLYFTANDNGEAEVIQVNLTAQSSAKVKQFDFDFATLSVKNRAAQGNILTKYPVRKIVQKSAGTSTLGGVDIWFDEHLGRLNRDERGRFLGNFDAKDGILVVYKDGQYELTSFDLLNRYEPAEILVLQKFDPESVLSVIYYEANQKLYYVKRFKVETTSLDKKFSFIGDTKGSKLLAATADRYPRIEVVYQIKDRGPIEKMVLEPEGFIDIRGWKALGNKLPFTKVKEVRLLAPREVDASPAPPMGGLDPEADEPETKLPEAAPEPQPEPLSIELNGQLGLF</sequence>
<dbReference type="SUPFAM" id="SSF56719">
    <property type="entry name" value="Type II DNA topoisomerase"/>
    <property type="match status" value="1"/>
</dbReference>
<keyword evidence="5 6" id="KW-0413">Isomerase</keyword>
<dbReference type="NCBIfam" id="NF007209">
    <property type="entry name" value="PRK09631.1"/>
    <property type="match status" value="1"/>
</dbReference>
<dbReference type="PANTHER" id="PTHR43493">
    <property type="entry name" value="DNA GYRASE/TOPOISOMERASE SUBUNIT A"/>
    <property type="match status" value="1"/>
</dbReference>
<dbReference type="Pfam" id="PF00521">
    <property type="entry name" value="DNA_topoisoIV"/>
    <property type="match status" value="1"/>
</dbReference>
<evidence type="ECO:0000256" key="2">
    <source>
        <dbReference type="ARBA" id="ARBA00008263"/>
    </source>
</evidence>
<dbReference type="InterPro" id="IPR013757">
    <property type="entry name" value="Topo_IIA_A_a_sf"/>
</dbReference>
<evidence type="ECO:0000313" key="10">
    <source>
        <dbReference type="Proteomes" id="UP000181790"/>
    </source>
</evidence>
<dbReference type="OrthoDB" id="9806486at2"/>
<feature type="region of interest" description="Disordered" evidence="7">
    <location>
        <begin position="846"/>
        <end position="891"/>
    </location>
</feature>
<dbReference type="NCBIfam" id="NF009397">
    <property type="entry name" value="PRK12758.1"/>
    <property type="match status" value="1"/>
</dbReference>
<proteinExistence type="inferred from homology"/>
<dbReference type="GO" id="GO:0003918">
    <property type="term" value="F:DNA topoisomerase type II (double strand cut, ATP-hydrolyzing) activity"/>
    <property type="evidence" value="ECO:0007669"/>
    <property type="project" value="UniProtKB-EC"/>
</dbReference>
<reference evidence="9 10" key="1">
    <citation type="submission" date="2016-10" db="EMBL/GenBank/DDBJ databases">
        <title>Arsenicibacter rosenii gen. nov., sp. nov., an efficient arsenic-methylating bacterium isolated from an arsenic-contaminated paddy soil.</title>
        <authorList>
            <person name="Huang K."/>
        </authorList>
    </citation>
    <scope>NUCLEOTIDE SEQUENCE [LARGE SCALE GENOMIC DNA]</scope>
    <source>
        <strain evidence="9 10">SM-1</strain>
    </source>
</reference>
<comment type="catalytic activity">
    <reaction evidence="1 6">
        <text>ATP-dependent breakage, passage and rejoining of double-stranded DNA.</text>
        <dbReference type="EC" id="5.6.2.2"/>
    </reaction>
</comment>
<name>A0A1S2VMN7_9BACT</name>
<feature type="compositionally biased region" description="Basic and acidic residues" evidence="7">
    <location>
        <begin position="1"/>
        <end position="15"/>
    </location>
</feature>
<dbReference type="RefSeq" id="WP_071503138.1">
    <property type="nucleotide sequence ID" value="NZ_MORL01000004.1"/>
</dbReference>
<dbReference type="GO" id="GO:0009330">
    <property type="term" value="C:DNA topoisomerase type II (double strand cut, ATP-hydrolyzing) complex"/>
    <property type="evidence" value="ECO:0007669"/>
    <property type="project" value="TreeGrafter"/>
</dbReference>
<comment type="similarity">
    <text evidence="2">Belongs to the type II topoisomerase GyrA/ParC subunit family.</text>
</comment>
<dbReference type="PANTHER" id="PTHR43493:SF5">
    <property type="entry name" value="DNA GYRASE SUBUNIT A, CHLOROPLASTIC_MITOCHONDRIAL"/>
    <property type="match status" value="1"/>
</dbReference>
<dbReference type="Proteomes" id="UP000181790">
    <property type="component" value="Unassembled WGS sequence"/>
</dbReference>
<feature type="domain" description="Topo IIA-type catalytic" evidence="8">
    <location>
        <begin position="54"/>
        <end position="461"/>
    </location>
</feature>
<dbReference type="SMART" id="SM00434">
    <property type="entry name" value="TOP4c"/>
    <property type="match status" value="1"/>
</dbReference>
<accession>A0A1S2VMN7</accession>
<keyword evidence="4 6" id="KW-0238">DNA-binding</keyword>
<dbReference type="GO" id="GO:0005737">
    <property type="term" value="C:cytoplasm"/>
    <property type="evidence" value="ECO:0007669"/>
    <property type="project" value="TreeGrafter"/>
</dbReference>
<evidence type="ECO:0000259" key="8">
    <source>
        <dbReference type="PROSITE" id="PS52040"/>
    </source>
</evidence>
<evidence type="ECO:0000256" key="1">
    <source>
        <dbReference type="ARBA" id="ARBA00000185"/>
    </source>
</evidence>
<evidence type="ECO:0000256" key="3">
    <source>
        <dbReference type="ARBA" id="ARBA00023029"/>
    </source>
</evidence>
<dbReference type="Gene3D" id="3.90.199.10">
    <property type="entry name" value="Topoisomerase II, domain 5"/>
    <property type="match status" value="1"/>
</dbReference>
<evidence type="ECO:0000313" key="9">
    <source>
        <dbReference type="EMBL" id="OIN59456.1"/>
    </source>
</evidence>
<feature type="active site" description="O-(5'-phospho-DNA)-tyrosine intermediate" evidence="6">
    <location>
        <position position="135"/>
    </location>
</feature>
<keyword evidence="3 6" id="KW-0799">Topoisomerase</keyword>
<dbReference type="GO" id="GO:0003677">
    <property type="term" value="F:DNA binding"/>
    <property type="evidence" value="ECO:0007669"/>
    <property type="project" value="UniProtKB-UniRule"/>
</dbReference>
<dbReference type="PROSITE" id="PS52040">
    <property type="entry name" value="TOPO_IIA"/>
    <property type="match status" value="1"/>
</dbReference>
<dbReference type="Gene3D" id="3.30.1360.40">
    <property type="match status" value="1"/>
</dbReference>
<evidence type="ECO:0000256" key="7">
    <source>
        <dbReference type="SAM" id="MobiDB-lite"/>
    </source>
</evidence>
<evidence type="ECO:0000256" key="5">
    <source>
        <dbReference type="ARBA" id="ARBA00023235"/>
    </source>
</evidence>
<dbReference type="InterPro" id="IPR050220">
    <property type="entry name" value="Type_II_DNA_Topoisomerases"/>
</dbReference>
<dbReference type="EMBL" id="MORL01000004">
    <property type="protein sequence ID" value="OIN59456.1"/>
    <property type="molecule type" value="Genomic_DNA"/>
</dbReference>